<keyword evidence="2" id="KW-1185">Reference proteome</keyword>
<name>A0A0C9YXJ1_9AGAM</name>
<dbReference type="HOGENOM" id="CLU_2997336_0_0_1"/>
<proteinExistence type="predicted"/>
<dbReference type="AlphaFoldDB" id="A0A0C9YXJ1"/>
<protein>
    <submittedName>
        <fullName evidence="1">Unplaced genomic scaffold scaffold_377, whole genome shotgun sequence</fullName>
    </submittedName>
</protein>
<reference evidence="2" key="2">
    <citation type="submission" date="2015-01" db="EMBL/GenBank/DDBJ databases">
        <title>Evolutionary Origins and Diversification of the Mycorrhizal Mutualists.</title>
        <authorList>
            <consortium name="DOE Joint Genome Institute"/>
            <consortium name="Mycorrhizal Genomics Consortium"/>
            <person name="Kohler A."/>
            <person name="Kuo A."/>
            <person name="Nagy L.G."/>
            <person name="Floudas D."/>
            <person name="Copeland A."/>
            <person name="Barry K.W."/>
            <person name="Cichocki N."/>
            <person name="Veneault-Fourrey C."/>
            <person name="LaButti K."/>
            <person name="Lindquist E.A."/>
            <person name="Lipzen A."/>
            <person name="Lundell T."/>
            <person name="Morin E."/>
            <person name="Murat C."/>
            <person name="Riley R."/>
            <person name="Ohm R."/>
            <person name="Sun H."/>
            <person name="Tunlid A."/>
            <person name="Henrissat B."/>
            <person name="Grigoriev I.V."/>
            <person name="Hibbett D.S."/>
            <person name="Martin F."/>
        </authorList>
    </citation>
    <scope>NUCLEOTIDE SEQUENCE [LARGE SCALE GENOMIC DNA]</scope>
    <source>
        <strain evidence="2">441</strain>
    </source>
</reference>
<accession>A0A0C9YXJ1</accession>
<reference evidence="1 2" key="1">
    <citation type="submission" date="2014-04" db="EMBL/GenBank/DDBJ databases">
        <authorList>
            <consortium name="DOE Joint Genome Institute"/>
            <person name="Kuo A."/>
            <person name="Kohler A."/>
            <person name="Costa M.D."/>
            <person name="Nagy L.G."/>
            <person name="Floudas D."/>
            <person name="Copeland A."/>
            <person name="Barry K.W."/>
            <person name="Cichocki N."/>
            <person name="Veneault-Fourrey C."/>
            <person name="LaButti K."/>
            <person name="Lindquist E.A."/>
            <person name="Lipzen A."/>
            <person name="Lundell T."/>
            <person name="Morin E."/>
            <person name="Murat C."/>
            <person name="Sun H."/>
            <person name="Tunlid A."/>
            <person name="Henrissat B."/>
            <person name="Grigoriev I.V."/>
            <person name="Hibbett D.S."/>
            <person name="Martin F."/>
            <person name="Nordberg H.P."/>
            <person name="Cantor M.N."/>
            <person name="Hua S.X."/>
        </authorList>
    </citation>
    <scope>NUCLEOTIDE SEQUENCE [LARGE SCALE GENOMIC DNA]</scope>
    <source>
        <strain evidence="1 2">441</strain>
    </source>
</reference>
<organism evidence="1 2">
    <name type="scientific">Pisolithus microcarpus 441</name>
    <dbReference type="NCBI Taxonomy" id="765257"/>
    <lineage>
        <taxon>Eukaryota</taxon>
        <taxon>Fungi</taxon>
        <taxon>Dikarya</taxon>
        <taxon>Basidiomycota</taxon>
        <taxon>Agaricomycotina</taxon>
        <taxon>Agaricomycetes</taxon>
        <taxon>Agaricomycetidae</taxon>
        <taxon>Boletales</taxon>
        <taxon>Sclerodermatineae</taxon>
        <taxon>Pisolithaceae</taxon>
        <taxon>Pisolithus</taxon>
    </lineage>
</organism>
<sequence length="57" mass="6413">MCPFDTTPSTPIPSKLLRQWRLLVIVALAVYSRMVKDTSVREACPIFVTFDHTCCGP</sequence>
<evidence type="ECO:0000313" key="2">
    <source>
        <dbReference type="Proteomes" id="UP000054018"/>
    </source>
</evidence>
<dbReference type="Proteomes" id="UP000054018">
    <property type="component" value="Unassembled WGS sequence"/>
</dbReference>
<dbReference type="EMBL" id="KN834061">
    <property type="protein sequence ID" value="KIK12648.1"/>
    <property type="molecule type" value="Genomic_DNA"/>
</dbReference>
<evidence type="ECO:0000313" key="1">
    <source>
        <dbReference type="EMBL" id="KIK12648.1"/>
    </source>
</evidence>
<gene>
    <name evidence="1" type="ORF">PISMIDRAFT_689281</name>
</gene>